<gene>
    <name evidence="11" type="ORF">ACEWY4_003734</name>
</gene>
<dbReference type="AlphaFoldDB" id="A0ABD1KT77"/>
<keyword evidence="3 7" id="KW-0964">Secreted</keyword>
<dbReference type="Gene3D" id="3.15.10.10">
    <property type="entry name" value="Bactericidal permeability-increasing protein, domain 1"/>
    <property type="match status" value="1"/>
</dbReference>
<dbReference type="Pfam" id="PF02886">
    <property type="entry name" value="LBP_BPI_CETP_C"/>
    <property type="match status" value="1"/>
</dbReference>
<evidence type="ECO:0000259" key="9">
    <source>
        <dbReference type="SMART" id="SM00328"/>
    </source>
</evidence>
<dbReference type="InterPro" id="IPR017943">
    <property type="entry name" value="Bactericidal_perm-incr_a/b_dom"/>
</dbReference>
<sequence>MLLLLLLLLGPQPSGAHPGLKMAVSSKGLDYVRNVVTDCVQEELLTAVIPDIEGKVCIGIGNVHYALSQMEVVKVDLPQPSVNFEENVGVRVEVSGLSIAITGHWRTWFGIIKDGGTFELALFDVSSASLLQLGMDSQAHVSVGCLTCNAQIGRIDMRFHGGASFFLQTFVKLFPGYLKGLIEGHICPLLETQTGKLEDMLATMNVNLHIDPNMIFNLSLTNAPLVQSSNMEMDLKGVFYSEQHPSEPPFPSQDFQLVPKADYMISLGISQFSLNTYTYVCLTAGLLQINITDKMIPPVFPLRLNTSSFGKLIPQLAKMFPDMLMVLQVFAAEAPAVSLQMDSFSFLMSTAINAYAINNTILIPLFTLNLTTQFSGNLSIANEKVVGTLEFDKLKLSLVSSKIGTFQTLALEKVMVQGVKTFLIPALNAKLQRGIPLPVMKGVAFVQPVLQIQQGFLAVFSDVKMRDSSTEREL</sequence>
<feature type="signal peptide" evidence="8">
    <location>
        <begin position="1"/>
        <end position="16"/>
    </location>
</feature>
<reference evidence="11 12" key="1">
    <citation type="submission" date="2024-09" db="EMBL/GenBank/DDBJ databases">
        <title>A chromosome-level genome assembly of Gray's grenadier anchovy, Coilia grayii.</title>
        <authorList>
            <person name="Fu Z."/>
        </authorList>
    </citation>
    <scope>NUCLEOTIDE SEQUENCE [LARGE SCALE GENOMIC DNA]</scope>
    <source>
        <strain evidence="11">G4</strain>
        <tissue evidence="11">Muscle</tissue>
    </source>
</reference>
<dbReference type="InterPro" id="IPR001124">
    <property type="entry name" value="Lipid-bd_serum_glycop_C"/>
</dbReference>
<dbReference type="InterPro" id="IPR030675">
    <property type="entry name" value="BPI/LBP"/>
</dbReference>
<feature type="domain" description="Lipid-binding serum glycoprotein C-terminal" evidence="10">
    <location>
        <begin position="259"/>
        <end position="461"/>
    </location>
</feature>
<keyword evidence="4 6" id="KW-1015">Disulfide bond</keyword>
<evidence type="ECO:0000259" key="10">
    <source>
        <dbReference type="SMART" id="SM00329"/>
    </source>
</evidence>
<comment type="function">
    <text evidence="7">The cytotoxic action of BPI is limited to many species of Gram-negative bacteria; this specificity may be explained by a strong affinity of the very basic N-terminal half for the negatively charged lipopolysaccharides that are unique to the Gram-negative bacterial outer envelope.</text>
</comment>
<evidence type="ECO:0000256" key="4">
    <source>
        <dbReference type="ARBA" id="ARBA00023157"/>
    </source>
</evidence>
<dbReference type="InterPro" id="IPR032942">
    <property type="entry name" value="BPI/LBP/Plunc"/>
</dbReference>
<feature type="disulfide bond" evidence="6">
    <location>
        <begin position="148"/>
        <end position="187"/>
    </location>
</feature>
<dbReference type="SUPFAM" id="SSF55394">
    <property type="entry name" value="Bactericidal permeability-increasing protein, BPI"/>
    <property type="match status" value="2"/>
</dbReference>
<dbReference type="EMBL" id="JBHFQA010000003">
    <property type="protein sequence ID" value="KAL2101973.1"/>
    <property type="molecule type" value="Genomic_DNA"/>
</dbReference>
<dbReference type="PANTHER" id="PTHR10504">
    <property type="entry name" value="BACTERICIDAL PERMEABILITY-INCREASING BPI PROTEIN-RELATED"/>
    <property type="match status" value="1"/>
</dbReference>
<evidence type="ECO:0000256" key="7">
    <source>
        <dbReference type="RuleBase" id="RU369039"/>
    </source>
</evidence>
<evidence type="ECO:0000313" key="11">
    <source>
        <dbReference type="EMBL" id="KAL2101973.1"/>
    </source>
</evidence>
<dbReference type="GO" id="GO:0005615">
    <property type="term" value="C:extracellular space"/>
    <property type="evidence" value="ECO:0007669"/>
    <property type="project" value="UniProtKB-UniRule"/>
</dbReference>
<dbReference type="Pfam" id="PF01273">
    <property type="entry name" value="LBP_BPI_CETP"/>
    <property type="match status" value="1"/>
</dbReference>
<comment type="domain">
    <text evidence="7">The N- and C-terminal barrels adopt an identical fold despite having only 13% of conserved residues.</text>
</comment>
<dbReference type="Gene3D" id="3.15.20.10">
    <property type="entry name" value="Bactericidal permeability-increasing protein, domain 2"/>
    <property type="match status" value="1"/>
</dbReference>
<accession>A0ABD1KT77</accession>
<evidence type="ECO:0000256" key="5">
    <source>
        <dbReference type="ARBA" id="ARBA00023180"/>
    </source>
</evidence>
<dbReference type="FunFam" id="3.15.10.10:FF:000001">
    <property type="entry name" value="phospholipid transfer protein-like"/>
    <property type="match status" value="1"/>
</dbReference>
<dbReference type="GO" id="GO:0050829">
    <property type="term" value="P:defense response to Gram-negative bacterium"/>
    <property type="evidence" value="ECO:0007669"/>
    <property type="project" value="UniProtKB-UniRule"/>
</dbReference>
<dbReference type="SMART" id="SM00329">
    <property type="entry name" value="BPI2"/>
    <property type="match status" value="1"/>
</dbReference>
<feature type="domain" description="Lipid-binding serum glycoprotein N-terminal" evidence="9">
    <location>
        <begin position="23"/>
        <end position="244"/>
    </location>
</feature>
<dbReference type="GO" id="GO:0045087">
    <property type="term" value="P:innate immune response"/>
    <property type="evidence" value="ECO:0007669"/>
    <property type="project" value="UniProtKB-UniRule"/>
</dbReference>
<keyword evidence="12" id="KW-1185">Reference proteome</keyword>
<evidence type="ECO:0000256" key="3">
    <source>
        <dbReference type="ARBA" id="ARBA00022525"/>
    </source>
</evidence>
<dbReference type="InterPro" id="IPR017942">
    <property type="entry name" value="Lipid-bd_serum_glycop_N"/>
</dbReference>
<dbReference type="Proteomes" id="UP001591681">
    <property type="component" value="Unassembled WGS sequence"/>
</dbReference>
<keyword evidence="7" id="KW-0929">Antimicrobial</keyword>
<keyword evidence="7 8" id="KW-0732">Signal</keyword>
<keyword evidence="5 7" id="KW-0325">Glycoprotein</keyword>
<name>A0ABD1KT77_9TELE</name>
<keyword evidence="7" id="KW-0391">Immunity</keyword>
<organism evidence="11 12">
    <name type="scientific">Coilia grayii</name>
    <name type="common">Gray's grenadier anchovy</name>
    <dbReference type="NCBI Taxonomy" id="363190"/>
    <lineage>
        <taxon>Eukaryota</taxon>
        <taxon>Metazoa</taxon>
        <taxon>Chordata</taxon>
        <taxon>Craniata</taxon>
        <taxon>Vertebrata</taxon>
        <taxon>Euteleostomi</taxon>
        <taxon>Actinopterygii</taxon>
        <taxon>Neopterygii</taxon>
        <taxon>Teleostei</taxon>
        <taxon>Clupei</taxon>
        <taxon>Clupeiformes</taxon>
        <taxon>Clupeoidei</taxon>
        <taxon>Engraulidae</taxon>
        <taxon>Coilinae</taxon>
        <taxon>Coilia</taxon>
    </lineage>
</organism>
<dbReference type="FunFam" id="3.15.20.10:FF:000001">
    <property type="entry name" value="Phospholipid transfer protein"/>
    <property type="match status" value="1"/>
</dbReference>
<feature type="chain" id="PRO_5044818167" description="Bactericidal permeability-increasing protein" evidence="8">
    <location>
        <begin position="17"/>
        <end position="474"/>
    </location>
</feature>
<comment type="subunit">
    <text evidence="7">Monomer. Homodimer; disulfide-linked.</text>
</comment>
<comment type="subcellular location">
    <subcellularLocation>
        <location evidence="1 7">Secreted</location>
    </subcellularLocation>
</comment>
<comment type="caution">
    <text evidence="11">The sequence shown here is derived from an EMBL/GenBank/DDBJ whole genome shotgun (WGS) entry which is preliminary data.</text>
</comment>
<evidence type="ECO:0000256" key="6">
    <source>
        <dbReference type="PIRSR" id="PIRSR002417-50"/>
    </source>
</evidence>
<protein>
    <recommendedName>
        <fullName evidence="7">Bactericidal permeability-increasing protein</fullName>
        <shortName evidence="7">BPI</shortName>
    </recommendedName>
</protein>
<evidence type="ECO:0000256" key="2">
    <source>
        <dbReference type="ARBA" id="ARBA00007292"/>
    </source>
</evidence>
<evidence type="ECO:0000313" key="12">
    <source>
        <dbReference type="Proteomes" id="UP001591681"/>
    </source>
</evidence>
<evidence type="ECO:0000256" key="8">
    <source>
        <dbReference type="SAM" id="SignalP"/>
    </source>
</evidence>
<comment type="similarity">
    <text evidence="2">Belongs to the BPI/LBP/Plunc superfamily. BPI/LBP family.</text>
</comment>
<dbReference type="PIRSF" id="PIRSF002417">
    <property type="entry name" value="Lipid_binding_protein"/>
    <property type="match status" value="1"/>
</dbReference>
<comment type="domain">
    <text evidence="7">The N-terminal region may be exposed to the interior of the granule, whereas the C-terminal portion may be embedded in the membrane. During phagocytosis and degranulation, proteases may be released and activated and cleave BPI at the junction of the N- and C-terminal portions of the molecule, providing controlled release of the N-terminal antibacterial fragment when bacteria are ingested.</text>
</comment>
<proteinExistence type="inferred from homology"/>
<keyword evidence="7" id="KW-0399">Innate immunity</keyword>
<dbReference type="SMART" id="SM00328">
    <property type="entry name" value="BPI1"/>
    <property type="match status" value="1"/>
</dbReference>
<keyword evidence="7" id="KW-0044">Antibiotic</keyword>
<dbReference type="PANTHER" id="PTHR10504:SF132">
    <property type="entry name" value="BACTERICIDAL PERMEABILITY-INCREASING PROTEIN"/>
    <property type="match status" value="1"/>
</dbReference>
<evidence type="ECO:0000256" key="1">
    <source>
        <dbReference type="ARBA" id="ARBA00004613"/>
    </source>
</evidence>